<proteinExistence type="predicted"/>
<reference evidence="1" key="1">
    <citation type="journal article" date="2000" name="J. Bacteriol.">
        <title>Plasmid-located pathogenicity determinants of Serratia entomophila, the causal agent of amber disease of grass grub, show similarity to the insecticidal toxins of Photorhabdus luminescens.</title>
        <authorList>
            <person name="Hurst M.R."/>
            <person name="Glare T.R."/>
            <person name="Jackson T.A."/>
            <person name="Ronson C.W."/>
        </authorList>
    </citation>
    <scope>NUCLEOTIDE SEQUENCE</scope>
    <source>
        <strain evidence="1">A1MO2</strain>
        <plasmid evidence="1">pADAP</plasmid>
    </source>
</reference>
<reference evidence="1" key="2">
    <citation type="journal article" date="2003" name="Plasmid">
        <title>Peripheral sequences of the Serratia entomophila pADAP virulence-associated region.</title>
        <authorList>
            <person name="Hurst M.R."/>
            <person name="O'Callaghan M."/>
            <person name="Glare T.R."/>
        </authorList>
    </citation>
    <scope>NUCLEOTIDE SEQUENCE</scope>
    <source>
        <strain evidence="1">A1MO2</strain>
        <plasmid evidence="1">pADAP</plasmid>
    </source>
</reference>
<dbReference type="EMBL" id="AF135182">
    <property type="protein sequence ID" value="AAR13158.1"/>
    <property type="molecule type" value="Genomic_DNA"/>
</dbReference>
<geneLocation type="plasmid" evidence="1">
    <name>pADAP</name>
</geneLocation>
<reference evidence="1" key="4">
    <citation type="submission" date="2017-12" db="EMBL/GenBank/DDBJ databases">
        <authorList>
            <person name="Hurst M.R.H."/>
        </authorList>
    </citation>
    <scope>NUCLEOTIDE SEQUENCE</scope>
    <source>
        <strain evidence="1">A1MO2</strain>
        <plasmid evidence="1">pADAP</plasmid>
    </source>
</reference>
<reference evidence="1" key="3">
    <citation type="journal article" date="2004" name="J. Bacteriol.">
        <title>Cloning Serratia entomophila antifeeding genes--a putative defective prophage active against the grass grub Costelytra zealandica.</title>
        <authorList>
            <person name="Hurst M.R."/>
            <person name="Glare T.R."/>
            <person name="Jackson T.A."/>
        </authorList>
    </citation>
    <scope>NUCLEOTIDE SEQUENCE</scope>
    <source>
        <strain evidence="1">A1MO2</strain>
        <plasmid evidence="1">pADAP</plasmid>
    </source>
</reference>
<dbReference type="AlphaFoldDB" id="Q7BQS8"/>
<accession>Q7BQS8</accession>
<protein>
    <submittedName>
        <fullName evidence="1">Sea20</fullName>
    </submittedName>
</protein>
<gene>
    <name evidence="1" type="primary">sea20</name>
</gene>
<organism evidence="1">
    <name type="scientific">Serratia entomophila</name>
    <dbReference type="NCBI Taxonomy" id="42906"/>
    <lineage>
        <taxon>Bacteria</taxon>
        <taxon>Pseudomonadati</taxon>
        <taxon>Pseudomonadota</taxon>
        <taxon>Gammaproteobacteria</taxon>
        <taxon>Enterobacterales</taxon>
        <taxon>Yersiniaceae</taxon>
        <taxon>Serratia</taxon>
    </lineage>
</organism>
<name>Q7BQS8_9GAMM</name>
<sequence>MVQSLQWVSGQGKGIGASRLTPQSCSFYAGVNAAVVHAPP</sequence>
<evidence type="ECO:0000313" key="1">
    <source>
        <dbReference type="EMBL" id="AAR13158.1"/>
    </source>
</evidence>
<keyword evidence="1" id="KW-0614">Plasmid</keyword>